<dbReference type="InterPro" id="IPR036390">
    <property type="entry name" value="WH_DNA-bd_sf"/>
</dbReference>
<dbReference type="Pfam" id="PF09639">
    <property type="entry name" value="YjcQ"/>
    <property type="match status" value="1"/>
</dbReference>
<accession>A0AAQ3W9B9</accession>
<keyword evidence="2" id="KW-1185">Reference proteome</keyword>
<reference evidence="1 2" key="2">
    <citation type="submission" date="2024-03" db="EMBL/GenBank/DDBJ databases">
        <title>The Genome Sequence of Enterococcus sp. DIV0205d.</title>
        <authorList>
            <consortium name="The Broad Institute Genomics Platform"/>
            <consortium name="The Broad Institute Microbial Omics Core"/>
            <consortium name="The Broad Institute Genomic Center for Infectious Diseases"/>
            <person name="Earl A."/>
            <person name="Manson A."/>
            <person name="Gilmore M."/>
            <person name="Schwartman J."/>
            <person name="Shea T."/>
            <person name="Abouelleil A."/>
            <person name="Cao P."/>
            <person name="Chapman S."/>
            <person name="Cusick C."/>
            <person name="Young S."/>
            <person name="Neafsey D."/>
            <person name="Nusbaum C."/>
            <person name="Birren B."/>
        </authorList>
    </citation>
    <scope>NUCLEOTIDE SEQUENCE [LARGE SCALE GENOMIC DNA]</scope>
    <source>
        <strain evidence="1 2">7F3_DIV0205</strain>
    </source>
</reference>
<name>A0AAQ3W9B9_9ENTE</name>
<gene>
    <name evidence="1" type="ORF">A5821_002175</name>
</gene>
<sequence length="94" mass="11035">MDKKKLRYAILKKLDVNEDNVTADYFGITGKEFFENVIFLDREGYITKPMYGSNMVYGMGLSRITEKGENYLEENSKLSKGYKVAKEIRDWIKF</sequence>
<proteinExistence type="predicted"/>
<dbReference type="Gene3D" id="1.10.10.10">
    <property type="entry name" value="Winged helix-like DNA-binding domain superfamily/Winged helix DNA-binding domain"/>
    <property type="match status" value="1"/>
</dbReference>
<reference evidence="2" key="1">
    <citation type="submission" date="2017-05" db="EMBL/GenBank/DDBJ databases">
        <title>The Genome Sequence of EEnterococcus faecalis 9F2_4866.</title>
        <authorList>
            <consortium name="The Broad Institute Genomics Platform"/>
            <consortium name="The Broad Institute Genomic Center for Infectious Diseases"/>
            <person name="Earl A."/>
            <person name="Manson A."/>
            <person name="Schwartman J."/>
            <person name="Gilmore M."/>
            <person name="Abouelleil A."/>
            <person name="Cao P."/>
            <person name="Chapman S."/>
            <person name="Cusick C."/>
            <person name="Shea T."/>
            <person name="Young S."/>
            <person name="Neafsey D."/>
            <person name="Nusbaum C."/>
            <person name="Birren B."/>
        </authorList>
    </citation>
    <scope>NUCLEOTIDE SEQUENCE [LARGE SCALE GENOMIC DNA]</scope>
    <source>
        <strain evidence="2">7F3_DIV0205</strain>
    </source>
</reference>
<dbReference type="AlphaFoldDB" id="A0AAQ3W9B9"/>
<evidence type="ECO:0000313" key="1">
    <source>
        <dbReference type="EMBL" id="WYK01049.1"/>
    </source>
</evidence>
<dbReference type="SUPFAM" id="SSF46785">
    <property type="entry name" value="Winged helix' DNA-binding domain"/>
    <property type="match status" value="1"/>
</dbReference>
<protein>
    <recommendedName>
        <fullName evidence="3">YjcQ protein</fullName>
    </recommendedName>
</protein>
<dbReference type="EMBL" id="CP147244">
    <property type="protein sequence ID" value="WYK01049.1"/>
    <property type="molecule type" value="Genomic_DNA"/>
</dbReference>
<dbReference type="RefSeq" id="WP_170923021.1">
    <property type="nucleotide sequence ID" value="NZ_CP147244.1"/>
</dbReference>
<dbReference type="Proteomes" id="UP000194948">
    <property type="component" value="Chromosome"/>
</dbReference>
<evidence type="ECO:0008006" key="3">
    <source>
        <dbReference type="Google" id="ProtNLM"/>
    </source>
</evidence>
<dbReference type="InterPro" id="IPR018597">
    <property type="entry name" value="Phage_Tuc2009_YjcQ"/>
</dbReference>
<dbReference type="InterPro" id="IPR036388">
    <property type="entry name" value="WH-like_DNA-bd_sf"/>
</dbReference>
<organism evidence="1 2">
    <name type="scientific">Candidatus Enterococcus palustris</name>
    <dbReference type="NCBI Taxonomy" id="1834189"/>
    <lineage>
        <taxon>Bacteria</taxon>
        <taxon>Bacillati</taxon>
        <taxon>Bacillota</taxon>
        <taxon>Bacilli</taxon>
        <taxon>Lactobacillales</taxon>
        <taxon>Enterococcaceae</taxon>
        <taxon>Enterococcus</taxon>
    </lineage>
</organism>
<evidence type="ECO:0000313" key="2">
    <source>
        <dbReference type="Proteomes" id="UP000194948"/>
    </source>
</evidence>